<evidence type="ECO:0000313" key="13">
    <source>
        <dbReference type="EMBL" id="UWM55743.1"/>
    </source>
</evidence>
<evidence type="ECO:0000256" key="4">
    <source>
        <dbReference type="ARBA" id="ARBA00022576"/>
    </source>
</evidence>
<comment type="pathway">
    <text evidence="2 10">Amino-acid biosynthesis; L-histidine biosynthesis; L-histidine from 5-phospho-alpha-D-ribose 1-diphosphate: step 7/9.</text>
</comment>
<dbReference type="CDD" id="cd00609">
    <property type="entry name" value="AAT_like"/>
    <property type="match status" value="1"/>
</dbReference>
<dbReference type="InterPro" id="IPR005861">
    <property type="entry name" value="HisP_aminotrans"/>
</dbReference>
<dbReference type="SUPFAM" id="SSF53383">
    <property type="entry name" value="PLP-dependent transferases"/>
    <property type="match status" value="1"/>
</dbReference>
<evidence type="ECO:0000259" key="12">
    <source>
        <dbReference type="Pfam" id="PF00155"/>
    </source>
</evidence>
<keyword evidence="5 10" id="KW-0028">Amino-acid biosynthesis</keyword>
<dbReference type="InterPro" id="IPR001917">
    <property type="entry name" value="Aminotrans_II_pyridoxalP_BS"/>
</dbReference>
<organism evidence="13 14">
    <name type="scientific">Salinirubellus salinus</name>
    <dbReference type="NCBI Taxonomy" id="1364945"/>
    <lineage>
        <taxon>Archaea</taxon>
        <taxon>Methanobacteriati</taxon>
        <taxon>Methanobacteriota</taxon>
        <taxon>Stenosarchaea group</taxon>
        <taxon>Halobacteria</taxon>
        <taxon>Halobacteriales</taxon>
        <taxon>Natronomonadaceae</taxon>
        <taxon>Salinirubellus</taxon>
    </lineage>
</organism>
<feature type="modified residue" description="N6-(pyridoxal phosphate)lysine" evidence="10">
    <location>
        <position position="222"/>
    </location>
</feature>
<accession>A0A9E7UBY4</accession>
<evidence type="ECO:0000256" key="11">
    <source>
        <dbReference type="SAM" id="MobiDB-lite"/>
    </source>
</evidence>
<dbReference type="InterPro" id="IPR015424">
    <property type="entry name" value="PyrdxlP-dep_Trfase"/>
</dbReference>
<dbReference type="Gene3D" id="3.40.640.10">
    <property type="entry name" value="Type I PLP-dependent aspartate aminotransferase-like (Major domain)"/>
    <property type="match status" value="1"/>
</dbReference>
<evidence type="ECO:0000256" key="1">
    <source>
        <dbReference type="ARBA" id="ARBA00001933"/>
    </source>
</evidence>
<evidence type="ECO:0000256" key="2">
    <source>
        <dbReference type="ARBA" id="ARBA00005011"/>
    </source>
</evidence>
<comment type="cofactor">
    <cofactor evidence="1 10">
        <name>pyridoxal 5'-phosphate</name>
        <dbReference type="ChEBI" id="CHEBI:597326"/>
    </cofactor>
</comment>
<evidence type="ECO:0000256" key="9">
    <source>
        <dbReference type="ARBA" id="ARBA00047481"/>
    </source>
</evidence>
<dbReference type="GO" id="GO:0004400">
    <property type="term" value="F:histidinol-phosphate transaminase activity"/>
    <property type="evidence" value="ECO:0007669"/>
    <property type="project" value="UniProtKB-UniRule"/>
</dbReference>
<sequence>MRPRDLSAHTPYAAGRGIEEVAREVGMDPDDLVKLSSNENPLGPSPKAAEAARAAVDGVNTYPKAAHADLREKLAARWGLTADQVWLANGGDGALDYLSRALLEPGDEVLVPDPGFAYYGMSVRYHHGRVNTYPLHKSEEFAQRPANVLDAYDGERIVYLITPHSPTGSEMGHDAILEVADGVDDDTFVLVDEAYGAYTDQPSAVSLMDGRDDVGVLRTFSKSYGLAGLRVGYILAPEAWADAYDYVNTPFAVNTLALAAASAALDDEAFVERSVETAAWAREYLYENLAAKTWESAGNYVLAEVGDGAAIQRAAQERGVIVRDCASFGLPECIRITTGTKEETRRAVEVLNEVVATVER</sequence>
<dbReference type="GeneID" id="74941860"/>
<dbReference type="EC" id="2.6.1.9" evidence="10"/>
<reference evidence="13" key="1">
    <citation type="submission" date="2022-09" db="EMBL/GenBank/DDBJ databases">
        <title>Diverse halophilic archaea isolated from saline environments.</title>
        <authorList>
            <person name="Cui H.-L."/>
        </authorList>
    </citation>
    <scope>NUCLEOTIDE SEQUENCE</scope>
    <source>
        <strain evidence="13">ZS-35-S2</strain>
    </source>
</reference>
<feature type="region of interest" description="Disordered" evidence="11">
    <location>
        <begin position="1"/>
        <end position="20"/>
    </location>
</feature>
<dbReference type="KEGG" id="ssai:N0B31_05520"/>
<dbReference type="EMBL" id="CP104003">
    <property type="protein sequence ID" value="UWM55743.1"/>
    <property type="molecule type" value="Genomic_DNA"/>
</dbReference>
<comment type="similarity">
    <text evidence="3 10">Belongs to the class-II pyridoxal-phosphate-dependent aminotransferase family. Histidinol-phosphate aminotransferase subfamily.</text>
</comment>
<keyword evidence="7 10" id="KW-0663">Pyridoxal phosphate</keyword>
<gene>
    <name evidence="10 13" type="primary">hisC</name>
    <name evidence="13" type="ORF">N0B31_05520</name>
</gene>
<dbReference type="PANTHER" id="PTHR43643">
    <property type="entry name" value="HISTIDINOL-PHOSPHATE AMINOTRANSFERASE 2"/>
    <property type="match status" value="1"/>
</dbReference>
<evidence type="ECO:0000256" key="7">
    <source>
        <dbReference type="ARBA" id="ARBA00022898"/>
    </source>
</evidence>
<evidence type="ECO:0000256" key="3">
    <source>
        <dbReference type="ARBA" id="ARBA00007970"/>
    </source>
</evidence>
<keyword evidence="8 10" id="KW-0368">Histidine biosynthesis</keyword>
<dbReference type="PANTHER" id="PTHR43643:SF6">
    <property type="entry name" value="HISTIDINOL-PHOSPHATE AMINOTRANSFERASE"/>
    <property type="match status" value="1"/>
</dbReference>
<dbReference type="RefSeq" id="WP_260594854.1">
    <property type="nucleotide sequence ID" value="NZ_CP104003.1"/>
</dbReference>
<dbReference type="InterPro" id="IPR050106">
    <property type="entry name" value="HistidinolP_aminotransfase"/>
</dbReference>
<dbReference type="HAMAP" id="MF_01023">
    <property type="entry name" value="HisC_aminotrans_2"/>
    <property type="match status" value="1"/>
</dbReference>
<dbReference type="InterPro" id="IPR004839">
    <property type="entry name" value="Aminotransferase_I/II_large"/>
</dbReference>
<dbReference type="PROSITE" id="PS00599">
    <property type="entry name" value="AA_TRANSFER_CLASS_2"/>
    <property type="match status" value="1"/>
</dbReference>
<dbReference type="Pfam" id="PF00155">
    <property type="entry name" value="Aminotran_1_2"/>
    <property type="match status" value="1"/>
</dbReference>
<dbReference type="GO" id="GO:0000105">
    <property type="term" value="P:L-histidine biosynthetic process"/>
    <property type="evidence" value="ECO:0007669"/>
    <property type="project" value="UniProtKB-UniRule"/>
</dbReference>
<dbReference type="Proteomes" id="UP001057580">
    <property type="component" value="Chromosome"/>
</dbReference>
<keyword evidence="4 10" id="KW-0032">Aminotransferase</keyword>
<keyword evidence="14" id="KW-1185">Reference proteome</keyword>
<evidence type="ECO:0000313" key="14">
    <source>
        <dbReference type="Proteomes" id="UP001057580"/>
    </source>
</evidence>
<evidence type="ECO:0000256" key="10">
    <source>
        <dbReference type="HAMAP-Rule" id="MF_01023"/>
    </source>
</evidence>
<protein>
    <recommendedName>
        <fullName evidence="10">Histidinol-phosphate aminotransferase</fullName>
        <ecNumber evidence="10">2.6.1.9</ecNumber>
    </recommendedName>
    <alternativeName>
        <fullName evidence="10">Imidazole acetol-phosphate transaminase</fullName>
    </alternativeName>
</protein>
<evidence type="ECO:0000256" key="6">
    <source>
        <dbReference type="ARBA" id="ARBA00022679"/>
    </source>
</evidence>
<dbReference type="InterPro" id="IPR015422">
    <property type="entry name" value="PyrdxlP-dep_Trfase_small"/>
</dbReference>
<dbReference type="NCBIfam" id="TIGR01141">
    <property type="entry name" value="hisC"/>
    <property type="match status" value="1"/>
</dbReference>
<keyword evidence="6 10" id="KW-0808">Transferase</keyword>
<name>A0A9E7UBY4_9EURY</name>
<feature type="domain" description="Aminotransferase class I/classII large" evidence="12">
    <location>
        <begin position="31"/>
        <end position="351"/>
    </location>
</feature>
<dbReference type="AlphaFoldDB" id="A0A9E7UBY4"/>
<evidence type="ECO:0000256" key="8">
    <source>
        <dbReference type="ARBA" id="ARBA00023102"/>
    </source>
</evidence>
<comment type="catalytic activity">
    <reaction evidence="9 10">
        <text>L-histidinol phosphate + 2-oxoglutarate = 3-(imidazol-4-yl)-2-oxopropyl phosphate + L-glutamate</text>
        <dbReference type="Rhea" id="RHEA:23744"/>
        <dbReference type="ChEBI" id="CHEBI:16810"/>
        <dbReference type="ChEBI" id="CHEBI:29985"/>
        <dbReference type="ChEBI" id="CHEBI:57766"/>
        <dbReference type="ChEBI" id="CHEBI:57980"/>
        <dbReference type="EC" id="2.6.1.9"/>
    </reaction>
</comment>
<dbReference type="Gene3D" id="3.90.1150.10">
    <property type="entry name" value="Aspartate Aminotransferase, domain 1"/>
    <property type="match status" value="1"/>
</dbReference>
<dbReference type="InterPro" id="IPR015421">
    <property type="entry name" value="PyrdxlP-dep_Trfase_major"/>
</dbReference>
<evidence type="ECO:0000256" key="5">
    <source>
        <dbReference type="ARBA" id="ARBA00022605"/>
    </source>
</evidence>
<dbReference type="GO" id="GO:0030170">
    <property type="term" value="F:pyridoxal phosphate binding"/>
    <property type="evidence" value="ECO:0007669"/>
    <property type="project" value="InterPro"/>
</dbReference>
<proteinExistence type="inferred from homology"/>